<dbReference type="EMBL" id="JACFOF010000002">
    <property type="protein sequence ID" value="MBW7953394.1"/>
    <property type="molecule type" value="Genomic_DNA"/>
</dbReference>
<dbReference type="InterPro" id="IPR019734">
    <property type="entry name" value="TPR_rpt"/>
</dbReference>
<dbReference type="PANTHER" id="PTHR44227">
    <property type="match status" value="1"/>
</dbReference>
<feature type="transmembrane region" description="Helical" evidence="4">
    <location>
        <begin position="20"/>
        <end position="43"/>
    </location>
</feature>
<feature type="transmembrane region" description="Helical" evidence="4">
    <location>
        <begin position="150"/>
        <end position="172"/>
    </location>
</feature>
<evidence type="ECO:0000256" key="2">
    <source>
        <dbReference type="ARBA" id="ARBA00022803"/>
    </source>
</evidence>
<dbReference type="InterPro" id="IPR052346">
    <property type="entry name" value="O-mannosyl-transferase_TMTC"/>
</dbReference>
<dbReference type="AlphaFoldDB" id="A0A952AH99"/>
<feature type="repeat" description="TPR" evidence="3">
    <location>
        <begin position="429"/>
        <end position="462"/>
    </location>
</feature>
<keyword evidence="4" id="KW-0812">Transmembrane</keyword>
<protein>
    <submittedName>
        <fullName evidence="5">Tetratricopeptide repeat protein</fullName>
    </submittedName>
</protein>
<feature type="transmembrane region" description="Helical" evidence="4">
    <location>
        <begin position="364"/>
        <end position="381"/>
    </location>
</feature>
<evidence type="ECO:0000256" key="3">
    <source>
        <dbReference type="PROSITE-ProRule" id="PRU00339"/>
    </source>
</evidence>
<dbReference type="Gene3D" id="1.25.40.10">
    <property type="entry name" value="Tetratricopeptide repeat domain"/>
    <property type="match status" value="1"/>
</dbReference>
<name>A0A952AH99_9BACT</name>
<dbReference type="PANTHER" id="PTHR44227:SF3">
    <property type="entry name" value="PROTEIN O-MANNOSYL-TRANSFERASE TMTC4"/>
    <property type="match status" value="1"/>
</dbReference>
<feature type="transmembrane region" description="Helical" evidence="4">
    <location>
        <begin position="270"/>
        <end position="290"/>
    </location>
</feature>
<keyword evidence="2 3" id="KW-0802">TPR repeat</keyword>
<gene>
    <name evidence="5" type="ORF">H3C67_01265</name>
</gene>
<dbReference type="PROSITE" id="PS50293">
    <property type="entry name" value="TPR_REGION"/>
    <property type="match status" value="1"/>
</dbReference>
<keyword evidence="1" id="KW-0677">Repeat</keyword>
<feature type="transmembrane region" description="Helical" evidence="4">
    <location>
        <begin position="302"/>
        <end position="329"/>
    </location>
</feature>
<comment type="caution">
    <text evidence="5">The sequence shown here is derived from an EMBL/GenBank/DDBJ whole genome shotgun (WGS) entry which is preliminary data.</text>
</comment>
<evidence type="ECO:0000313" key="6">
    <source>
        <dbReference type="Proteomes" id="UP000781173"/>
    </source>
</evidence>
<proteinExistence type="predicted"/>
<dbReference type="SUPFAM" id="SSF48452">
    <property type="entry name" value="TPR-like"/>
    <property type="match status" value="1"/>
</dbReference>
<feature type="repeat" description="TPR" evidence="3">
    <location>
        <begin position="463"/>
        <end position="496"/>
    </location>
</feature>
<evidence type="ECO:0000313" key="5">
    <source>
        <dbReference type="EMBL" id="MBW7953394.1"/>
    </source>
</evidence>
<dbReference type="PROSITE" id="PS50005">
    <property type="entry name" value="TPR"/>
    <property type="match status" value="2"/>
</dbReference>
<feature type="transmembrane region" description="Helical" evidence="4">
    <location>
        <begin position="227"/>
        <end position="250"/>
    </location>
</feature>
<feature type="transmembrane region" description="Helical" evidence="4">
    <location>
        <begin position="388"/>
        <end position="406"/>
    </location>
</feature>
<feature type="transmembrane region" description="Helical" evidence="4">
    <location>
        <begin position="184"/>
        <end position="215"/>
    </location>
</feature>
<dbReference type="Proteomes" id="UP000781173">
    <property type="component" value="Unassembled WGS sequence"/>
</dbReference>
<feature type="transmembrane region" description="Helical" evidence="4">
    <location>
        <begin position="127"/>
        <end position="144"/>
    </location>
</feature>
<keyword evidence="4" id="KW-1133">Transmembrane helix</keyword>
<feature type="transmembrane region" description="Helical" evidence="4">
    <location>
        <begin position="336"/>
        <end position="358"/>
    </location>
</feature>
<reference evidence="5" key="1">
    <citation type="journal article" date="2022" name="ISME J.">
        <title>A general approach to explore prokaryotic protein glycosylation reveals the unique surface layer modulation of an anammox bacterium.</title>
        <authorList>
            <person name="Pabst M."/>
            <person name="Grouzdev D.S."/>
            <person name="Lawson C.E."/>
            <person name="Kleikamp H.B.C."/>
            <person name="de Ram C."/>
            <person name="Louwen R."/>
            <person name="Lin Y.M."/>
            <person name="Lucker S."/>
            <person name="van Loosdrecht M.C.M."/>
            <person name="Laureni M."/>
        </authorList>
    </citation>
    <scope>NUCLEOTIDE SEQUENCE</scope>
    <source>
        <strain evidence="5">BROCD043</strain>
    </source>
</reference>
<feature type="transmembrane region" description="Helical" evidence="4">
    <location>
        <begin position="101"/>
        <end position="122"/>
    </location>
</feature>
<sequence>MSKNKKNKSRSFIDRLPKKYILLSFIIIGVIAYSSVLNGEFIFDDEILILRNESIRSLGNIPKFFSDSITSGAFIDSGNFYRPIQMIAYSVLYSLFRTDSFIFHLLPVVLHSFNAFFVFLLIKRLKISSLAALVAALLFLLHPVQTQAVAYISGLADPLGLFFLLSSLLILSGEKSLSPIKKNLQYALGLFLILLAFLTKESFVVGGLLLAIYTFKDWKDKTHPEFQIRWLTILFSVILGGAYLLARATILNFTKGFGLATVETTYTQNIWLRVSTFISVIWDYFLLLVFPKDLYYEKPLTIFSTIFSLRGLFGLATIVSLLTGTILGFTKKNYPIFIACSWIIISMIPFSGIIPLNAYYLEHWLYLPFVGISILVAILLDKPIRNKSIQVVCLIILILIAARTYVRAGEWGSALTFFNNEIQYNQNSARIFNNLAMIQSEKGDYNSAIANFKKAIELRDDYAETRHNLGNAYALNKEYEKAFYEFYRSLQINPNFIYSHAKMQRLFEITPGQQQKAQLFKSFVNRIREGGTVTFDEIEKGLGSNINNQDSESSE</sequence>
<evidence type="ECO:0000256" key="1">
    <source>
        <dbReference type="ARBA" id="ARBA00022737"/>
    </source>
</evidence>
<dbReference type="InterPro" id="IPR011990">
    <property type="entry name" value="TPR-like_helical_dom_sf"/>
</dbReference>
<organism evidence="5 6">
    <name type="scientific">Candidatus Dojkabacteria bacterium</name>
    <dbReference type="NCBI Taxonomy" id="2099670"/>
    <lineage>
        <taxon>Bacteria</taxon>
        <taxon>Candidatus Dojkabacteria</taxon>
    </lineage>
</organism>
<evidence type="ECO:0000256" key="4">
    <source>
        <dbReference type="SAM" id="Phobius"/>
    </source>
</evidence>
<accession>A0A952AH99</accession>
<dbReference type="Pfam" id="PF13414">
    <property type="entry name" value="TPR_11"/>
    <property type="match status" value="1"/>
</dbReference>
<keyword evidence="4" id="KW-0472">Membrane</keyword>
<dbReference type="SMART" id="SM00028">
    <property type="entry name" value="TPR"/>
    <property type="match status" value="3"/>
</dbReference>